<protein>
    <submittedName>
        <fullName evidence="2">Uncharacterized protein</fullName>
    </submittedName>
</protein>
<evidence type="ECO:0000313" key="3">
    <source>
        <dbReference type="Proteomes" id="UP001335648"/>
    </source>
</evidence>
<comment type="caution">
    <text evidence="2">The sequence shown here is derived from an EMBL/GenBank/DDBJ whole genome shotgun (WGS) entry which is preliminary data.</text>
</comment>
<feature type="region of interest" description="Disordered" evidence="1">
    <location>
        <begin position="1"/>
        <end position="22"/>
    </location>
</feature>
<evidence type="ECO:0000256" key="1">
    <source>
        <dbReference type="SAM" id="MobiDB-lite"/>
    </source>
</evidence>
<name>A0AAN8DEC5_9TELE</name>
<gene>
    <name evidence="2" type="ORF">CesoFtcFv8_001690</name>
</gene>
<keyword evidence="3" id="KW-1185">Reference proteome</keyword>
<feature type="compositionally biased region" description="Low complexity" evidence="1">
    <location>
        <begin position="59"/>
        <end position="76"/>
    </location>
</feature>
<organism evidence="2 3">
    <name type="scientific">Champsocephalus esox</name>
    <name type="common">pike icefish</name>
    <dbReference type="NCBI Taxonomy" id="159716"/>
    <lineage>
        <taxon>Eukaryota</taxon>
        <taxon>Metazoa</taxon>
        <taxon>Chordata</taxon>
        <taxon>Craniata</taxon>
        <taxon>Vertebrata</taxon>
        <taxon>Euteleostomi</taxon>
        <taxon>Actinopterygii</taxon>
        <taxon>Neopterygii</taxon>
        <taxon>Teleostei</taxon>
        <taxon>Neoteleostei</taxon>
        <taxon>Acanthomorphata</taxon>
        <taxon>Eupercaria</taxon>
        <taxon>Perciformes</taxon>
        <taxon>Notothenioidei</taxon>
        <taxon>Channichthyidae</taxon>
        <taxon>Champsocephalus</taxon>
    </lineage>
</organism>
<sequence length="89" mass="9469">MSNSDISDHEPGMELYEPCSAPHSGLSPEADFLIARLLQQGIPTAPGLTLSQLRELSDQVSSPAPQSGAAAPVSSPESRARTLPQPRRY</sequence>
<reference evidence="2 3" key="1">
    <citation type="journal article" date="2023" name="Mol. Biol. Evol.">
        <title>Genomics of Secondarily Temperate Adaptation in the Only Non-Antarctic Icefish.</title>
        <authorList>
            <person name="Rivera-Colon A.G."/>
            <person name="Rayamajhi N."/>
            <person name="Minhas B.F."/>
            <person name="Madrigal G."/>
            <person name="Bilyk K.T."/>
            <person name="Yoon V."/>
            <person name="Hune M."/>
            <person name="Gregory S."/>
            <person name="Cheng C.H.C."/>
            <person name="Catchen J.M."/>
        </authorList>
    </citation>
    <scope>NUCLEOTIDE SEQUENCE [LARGE SCALE GENOMIC DNA]</scope>
    <source>
        <strain evidence="2">JC2023a</strain>
    </source>
</reference>
<dbReference type="Proteomes" id="UP001335648">
    <property type="component" value="Unassembled WGS sequence"/>
</dbReference>
<dbReference type="AlphaFoldDB" id="A0AAN8DEC5"/>
<feature type="compositionally biased region" description="Basic and acidic residues" evidence="1">
    <location>
        <begin position="1"/>
        <end position="12"/>
    </location>
</feature>
<proteinExistence type="predicted"/>
<dbReference type="EMBL" id="JAULUE010002046">
    <property type="protein sequence ID" value="KAK5916168.1"/>
    <property type="molecule type" value="Genomic_DNA"/>
</dbReference>
<evidence type="ECO:0000313" key="2">
    <source>
        <dbReference type="EMBL" id="KAK5916168.1"/>
    </source>
</evidence>
<accession>A0AAN8DEC5</accession>
<feature type="region of interest" description="Disordered" evidence="1">
    <location>
        <begin position="49"/>
        <end position="89"/>
    </location>
</feature>